<accession>C6VSF5</accession>
<proteinExistence type="predicted"/>
<organism evidence="3 4">
    <name type="scientific">Dyadobacter fermentans (strain ATCC 700827 / DSM 18053 / CIP 107007 / KCTC 52180 / NS114)</name>
    <dbReference type="NCBI Taxonomy" id="471854"/>
    <lineage>
        <taxon>Bacteria</taxon>
        <taxon>Pseudomonadati</taxon>
        <taxon>Bacteroidota</taxon>
        <taxon>Cytophagia</taxon>
        <taxon>Cytophagales</taxon>
        <taxon>Spirosomataceae</taxon>
        <taxon>Dyadobacter</taxon>
    </lineage>
</organism>
<reference evidence="3 4" key="1">
    <citation type="journal article" date="2009" name="Stand. Genomic Sci.">
        <title>Complete genome sequence of Dyadobacter fermentans type strain (NS114).</title>
        <authorList>
            <person name="Lang E."/>
            <person name="Lapidus A."/>
            <person name="Chertkov O."/>
            <person name="Brettin T."/>
            <person name="Detter J.C."/>
            <person name="Han C."/>
            <person name="Copeland A."/>
            <person name="Glavina Del Rio T."/>
            <person name="Nolan M."/>
            <person name="Chen F."/>
            <person name="Lucas S."/>
            <person name="Tice H."/>
            <person name="Cheng J.F."/>
            <person name="Land M."/>
            <person name="Hauser L."/>
            <person name="Chang Y.J."/>
            <person name="Jeffries C.D."/>
            <person name="Kopitz M."/>
            <person name="Bruce D."/>
            <person name="Goodwin L."/>
            <person name="Pitluck S."/>
            <person name="Ovchinnikova G."/>
            <person name="Pati A."/>
            <person name="Ivanova N."/>
            <person name="Mavrommatis K."/>
            <person name="Chen A."/>
            <person name="Palaniappan K."/>
            <person name="Chain P."/>
            <person name="Bristow J."/>
            <person name="Eisen J.A."/>
            <person name="Markowitz V."/>
            <person name="Hugenholtz P."/>
            <person name="Goker M."/>
            <person name="Rohde M."/>
            <person name="Kyrpides N.C."/>
            <person name="Klenk H.P."/>
        </authorList>
    </citation>
    <scope>NUCLEOTIDE SEQUENCE [LARGE SCALE GENOMIC DNA]</scope>
    <source>
        <strain evidence="4">ATCC 700827 / DSM 18053 / CIP 107007 / KCTC 52180 / NS114</strain>
    </source>
</reference>
<dbReference type="PANTHER" id="PTHR30388">
    <property type="entry name" value="ALDEHYDE OXIDOREDUCTASE MOLYBDENUM COFACTOR ASSEMBLY PROTEIN"/>
    <property type="match status" value="1"/>
</dbReference>
<dbReference type="Pfam" id="PF13478">
    <property type="entry name" value="XdhC_C"/>
    <property type="match status" value="1"/>
</dbReference>
<dbReference type="InterPro" id="IPR003777">
    <property type="entry name" value="XdhC_CoxI"/>
</dbReference>
<dbReference type="PANTHER" id="PTHR30388:SF6">
    <property type="entry name" value="XANTHINE DEHYDROGENASE SUBUNIT A-RELATED"/>
    <property type="match status" value="1"/>
</dbReference>
<dbReference type="InterPro" id="IPR052698">
    <property type="entry name" value="MoCofactor_Util/Proc"/>
</dbReference>
<dbReference type="eggNOG" id="COG1975">
    <property type="taxonomic scope" value="Bacteria"/>
</dbReference>
<dbReference type="OrthoDB" id="9773039at2"/>
<protein>
    <recommendedName>
        <fullName evidence="5">Alanine dehydrogenase</fullName>
    </recommendedName>
</protein>
<dbReference type="RefSeq" id="WP_015814631.1">
    <property type="nucleotide sequence ID" value="NC_013037.1"/>
</dbReference>
<dbReference type="EMBL" id="CP001619">
    <property type="protein sequence ID" value="ACT96390.1"/>
    <property type="molecule type" value="Genomic_DNA"/>
</dbReference>
<dbReference type="Pfam" id="PF02625">
    <property type="entry name" value="XdhC_CoxI"/>
    <property type="match status" value="1"/>
</dbReference>
<dbReference type="AlphaFoldDB" id="C6VSF5"/>
<name>C6VSF5_DYAFD</name>
<dbReference type="InterPro" id="IPR027051">
    <property type="entry name" value="XdhC_Rossmann_dom"/>
</dbReference>
<feature type="domain" description="XdhC Rossmann" evidence="2">
    <location>
        <begin position="209"/>
        <end position="354"/>
    </location>
</feature>
<feature type="domain" description="XdhC- CoxI" evidence="1">
    <location>
        <begin position="16"/>
        <end position="81"/>
    </location>
</feature>
<dbReference type="Gene3D" id="3.40.50.720">
    <property type="entry name" value="NAD(P)-binding Rossmann-like Domain"/>
    <property type="match status" value="1"/>
</dbReference>
<dbReference type="Proteomes" id="UP000002011">
    <property type="component" value="Chromosome"/>
</dbReference>
<gene>
    <name evidence="3" type="ordered locus">Dfer_5191</name>
</gene>
<sequence>MKEITDIIRSYEQEVAAGKRMALATVVHVEGSSYRRPGARMLVTDEGQLTGAISGGCLEGDALRKALLAISQQKNKLVTYDTTDENDTTLGVQLGCNGIVHILFEPIRTDDPENPVELLKKVLAQRQNAVLITLFSLQSRTGAQPGTCFLHLQTDDELTCKCTEPALLDTLLAETHEAYQRGDSFFKAFERDNQSLTGFIEYFNTPPSLVIAGAGNDTIPITEMAAVLGWDITVVDGRSSHATRQRFPKAGKVLVARADDVLKHIVIDDRTFVLLMTHNYNYDIALLKQLLDVDACRYVGALGPKKKLERMYAELENSGMVITDAQKAKVYGPVGLDIGAETSEEIALSVLAEIKAVLGRRVGLSLREKLEPIHNRTDQPVTYTRDEQEDFLCAIQTPAS</sequence>
<evidence type="ECO:0008006" key="5">
    <source>
        <dbReference type="Google" id="ProtNLM"/>
    </source>
</evidence>
<evidence type="ECO:0000313" key="3">
    <source>
        <dbReference type="EMBL" id="ACT96390.1"/>
    </source>
</evidence>
<dbReference type="HOGENOM" id="CLU_041115_1_1_10"/>
<dbReference type="STRING" id="471854.Dfer_5191"/>
<dbReference type="KEGG" id="dfe:Dfer_5191"/>
<evidence type="ECO:0000259" key="2">
    <source>
        <dbReference type="Pfam" id="PF13478"/>
    </source>
</evidence>
<evidence type="ECO:0000259" key="1">
    <source>
        <dbReference type="Pfam" id="PF02625"/>
    </source>
</evidence>
<keyword evidence="4" id="KW-1185">Reference proteome</keyword>
<evidence type="ECO:0000313" key="4">
    <source>
        <dbReference type="Proteomes" id="UP000002011"/>
    </source>
</evidence>